<dbReference type="EMBL" id="KQ257467">
    <property type="protein sequence ID" value="KNC96820.1"/>
    <property type="molecule type" value="Genomic_DNA"/>
</dbReference>
<dbReference type="AlphaFoldDB" id="A0A0L0H5N3"/>
<sequence>MHPVAVRFLCGRRVVHIQLCNLAVPARSSSSASRSPIPSSRPPSSATVIHKSQHGSHNTDRLGASGDYTFFGNISSGEGGRTLIYTGSLNSWIHRCRLFAGAMTVVPLVSLPWILEKSVVTLPQLLPWLGATSAIPWIVLHVLSKNYVTKLYRYPPQQQPGGAGKNHSLAELFAFETRTLWGARRETVVPLSRLRYKPGWVTQVWETVPDVRGKKRGFFVDPSVVKGDPLLGGFWDQIKRQSPKVAESDDDQTGTLAS</sequence>
<organism evidence="3 4">
    <name type="scientific">Spizellomyces punctatus (strain DAOM BR117)</name>
    <dbReference type="NCBI Taxonomy" id="645134"/>
    <lineage>
        <taxon>Eukaryota</taxon>
        <taxon>Fungi</taxon>
        <taxon>Fungi incertae sedis</taxon>
        <taxon>Chytridiomycota</taxon>
        <taxon>Chytridiomycota incertae sedis</taxon>
        <taxon>Chytridiomycetes</taxon>
        <taxon>Spizellomycetales</taxon>
        <taxon>Spizellomycetaceae</taxon>
        <taxon>Spizellomyces</taxon>
    </lineage>
</organism>
<keyword evidence="4" id="KW-1185">Reference proteome</keyword>
<feature type="transmembrane region" description="Helical" evidence="2">
    <location>
        <begin position="127"/>
        <end position="144"/>
    </location>
</feature>
<dbReference type="Proteomes" id="UP000053201">
    <property type="component" value="Unassembled WGS sequence"/>
</dbReference>
<feature type="region of interest" description="Disordered" evidence="1">
    <location>
        <begin position="28"/>
        <end position="61"/>
    </location>
</feature>
<gene>
    <name evidence="3" type="ORF">SPPG_08021</name>
</gene>
<protein>
    <submittedName>
        <fullName evidence="3">Uncharacterized protein</fullName>
    </submittedName>
</protein>
<name>A0A0L0H5N3_SPIPD</name>
<proteinExistence type="predicted"/>
<keyword evidence="2" id="KW-1133">Transmembrane helix</keyword>
<keyword evidence="2" id="KW-0812">Transmembrane</keyword>
<dbReference type="VEuPathDB" id="FungiDB:SPPG_08021"/>
<keyword evidence="2" id="KW-0472">Membrane</keyword>
<evidence type="ECO:0000313" key="3">
    <source>
        <dbReference type="EMBL" id="KNC96820.1"/>
    </source>
</evidence>
<evidence type="ECO:0000256" key="1">
    <source>
        <dbReference type="SAM" id="MobiDB-lite"/>
    </source>
</evidence>
<evidence type="ECO:0000256" key="2">
    <source>
        <dbReference type="SAM" id="Phobius"/>
    </source>
</evidence>
<evidence type="ECO:0000313" key="4">
    <source>
        <dbReference type="Proteomes" id="UP000053201"/>
    </source>
</evidence>
<dbReference type="RefSeq" id="XP_016604860.1">
    <property type="nucleotide sequence ID" value="XM_016756175.1"/>
</dbReference>
<dbReference type="GeneID" id="27691202"/>
<feature type="transmembrane region" description="Helical" evidence="2">
    <location>
        <begin position="98"/>
        <end position="115"/>
    </location>
</feature>
<reference evidence="3 4" key="1">
    <citation type="submission" date="2009-08" db="EMBL/GenBank/DDBJ databases">
        <title>The Genome Sequence of Spizellomyces punctatus strain DAOM BR117.</title>
        <authorList>
            <consortium name="The Broad Institute Genome Sequencing Platform"/>
            <person name="Russ C."/>
            <person name="Cuomo C."/>
            <person name="Shea T."/>
            <person name="Young S.K."/>
            <person name="Zeng Q."/>
            <person name="Koehrsen M."/>
            <person name="Haas B."/>
            <person name="Borodovsky M."/>
            <person name="Guigo R."/>
            <person name="Alvarado L."/>
            <person name="Berlin A."/>
            <person name="Bochicchio J."/>
            <person name="Borenstein D."/>
            <person name="Chapman S."/>
            <person name="Chen Z."/>
            <person name="Engels R."/>
            <person name="Freedman E."/>
            <person name="Gellesch M."/>
            <person name="Goldberg J."/>
            <person name="Griggs A."/>
            <person name="Gujja S."/>
            <person name="Heiman D."/>
            <person name="Hepburn T."/>
            <person name="Howarth C."/>
            <person name="Jen D."/>
            <person name="Larson L."/>
            <person name="Lewis B."/>
            <person name="Mehta T."/>
            <person name="Park D."/>
            <person name="Pearson M."/>
            <person name="Roberts A."/>
            <person name="Saif S."/>
            <person name="Shenoy N."/>
            <person name="Sisk P."/>
            <person name="Stolte C."/>
            <person name="Sykes S."/>
            <person name="Thomson T."/>
            <person name="Walk T."/>
            <person name="White J."/>
            <person name="Yandava C."/>
            <person name="Burger G."/>
            <person name="Gray M.W."/>
            <person name="Holland P.W.H."/>
            <person name="King N."/>
            <person name="Lang F.B.F."/>
            <person name="Roger A.J."/>
            <person name="Ruiz-Trillo I."/>
            <person name="Lander E."/>
            <person name="Nusbaum C."/>
        </authorList>
    </citation>
    <scope>NUCLEOTIDE SEQUENCE [LARGE SCALE GENOMIC DNA]</scope>
    <source>
        <strain evidence="3 4">DAOM BR117</strain>
    </source>
</reference>
<dbReference type="InParanoid" id="A0A0L0H5N3"/>
<dbReference type="OrthoDB" id="2144892at2759"/>
<accession>A0A0L0H5N3</accession>
<feature type="compositionally biased region" description="Low complexity" evidence="1">
    <location>
        <begin position="28"/>
        <end position="46"/>
    </location>
</feature>